<proteinExistence type="predicted"/>
<evidence type="ECO:0000313" key="2">
    <source>
        <dbReference type="Proteomes" id="UP000019337"/>
    </source>
</evidence>
<sequence>MNIVYKALKGIMDTMETQQFKEPSASSVKLEQAFIEVDSY</sequence>
<dbReference type="EMBL" id="CP004267">
    <property type="protein sequence ID" value="AHH06068.1"/>
    <property type="molecule type" value="Genomic_DNA"/>
</dbReference>
<protein>
    <submittedName>
        <fullName evidence="1">Variable major outer membrane lipoprotein</fullName>
    </submittedName>
</protein>
<dbReference type="PATRIC" id="fig|1293575.3.peg.1"/>
<evidence type="ECO:0000313" key="1">
    <source>
        <dbReference type="EMBL" id="AHH06068.1"/>
    </source>
</evidence>
<accession>W5SHD9</accession>
<dbReference type="HOGENOM" id="CLU_3285835_0_0_12"/>
<name>W5SHD9_9SPIR</name>
<reference evidence="1" key="1">
    <citation type="submission" date="2013-02" db="EMBL/GenBank/DDBJ databases">
        <title>Comparative genomics of Borrelia species.</title>
        <authorList>
            <person name="Schwan T.G."/>
            <person name="Raffel S.J."/>
            <person name="Porcella S.F."/>
        </authorList>
    </citation>
    <scope>NUCLEOTIDE SEQUENCE [LARGE SCALE GENOMIC DNA]</scope>
    <source>
        <strain evidence="1">DOU</strain>
    </source>
</reference>
<keyword evidence="2" id="KW-1185">Reference proteome</keyword>
<keyword evidence="1" id="KW-0449">Lipoprotein</keyword>
<dbReference type="AlphaFoldDB" id="W5SHD9"/>
<dbReference type="Proteomes" id="UP000019337">
    <property type="component" value="Chromosome"/>
</dbReference>
<gene>
    <name evidence="1" type="ORF">BCD_0002</name>
</gene>
<dbReference type="RefSeq" id="WP_277813671.1">
    <property type="nucleotide sequence ID" value="NZ_CP004267.1"/>
</dbReference>
<organism evidence="1 2">
    <name type="scientific">Borrelia crocidurae DOU</name>
    <dbReference type="NCBI Taxonomy" id="1293575"/>
    <lineage>
        <taxon>Bacteria</taxon>
        <taxon>Pseudomonadati</taxon>
        <taxon>Spirochaetota</taxon>
        <taxon>Spirochaetia</taxon>
        <taxon>Spirochaetales</taxon>
        <taxon>Borreliaceae</taxon>
        <taxon>Borrelia</taxon>
    </lineage>
</organism>